<dbReference type="GeneID" id="78507192"/>
<evidence type="ECO:0000313" key="4">
    <source>
        <dbReference type="Proteomes" id="UP000215383"/>
    </source>
</evidence>
<dbReference type="SUPFAM" id="SSF52540">
    <property type="entry name" value="P-loop containing nucleoside triphosphate hydrolases"/>
    <property type="match status" value="1"/>
</dbReference>
<feature type="domain" description="Rad50/SbcC-type AAA" evidence="2">
    <location>
        <begin position="5"/>
        <end position="272"/>
    </location>
</feature>
<sequence length="449" mass="52688">MFTYVNMKNFKSFSDTCFNLQKRKDTPKKIAVIYGANGSGKTTLVHVFALLKKTLVTMRSRDMLKDIFENKIPIPKGIPLKSEVILEVIKDRLSNNEMESIIEEYKLKNSKENMVLEYGFVLDGSTGKYYIEMDDTSIVRERLEYKINKKRGCLFDIEKNSIMINNNVFLTEEFSLNIKKQIEMYWGKHTLLSILFFEMEDKTKEYIEKNVWENIIKIINYFKQINYKIKNDHSGERMSLCVDTPMLCDFESGIIKKKDVALLNKLEKVLDEIIRTLYTNVEKAYYKRVEHDNGIEYELMLTKRIKDNVFDISFAAESTGTHELFDLLPYLVKAIDSKFVIIDEFGNGIHDLLTVKLIESVNKLIKGQLIITTHNTLLMDQIVIKPEALYFIMVDGFNKSIKCVTDIEERLHPKYNYRNRYLTNDLYKNALPKLNKLNLDELVELYKEK</sequence>
<gene>
    <name evidence="3" type="ORF">SAMEA4364220_01187</name>
</gene>
<dbReference type="Pfam" id="PF13476">
    <property type="entry name" value="AAA_23"/>
    <property type="match status" value="1"/>
</dbReference>
<proteinExistence type="predicted"/>
<dbReference type="GO" id="GO:0005524">
    <property type="term" value="F:ATP binding"/>
    <property type="evidence" value="ECO:0007669"/>
    <property type="project" value="InterPro"/>
</dbReference>
<name>A0A239TQI0_9FIRM</name>
<dbReference type="GO" id="GO:0016887">
    <property type="term" value="F:ATP hydrolysis activity"/>
    <property type="evidence" value="ECO:0007669"/>
    <property type="project" value="InterPro"/>
</dbReference>
<dbReference type="EMBL" id="LT906446">
    <property type="protein sequence ID" value="SNU99802.1"/>
    <property type="molecule type" value="Genomic_DNA"/>
</dbReference>
<evidence type="ECO:0000259" key="2">
    <source>
        <dbReference type="Pfam" id="PF13476"/>
    </source>
</evidence>
<evidence type="ECO:0000313" key="3">
    <source>
        <dbReference type="EMBL" id="SNU99802.1"/>
    </source>
</evidence>
<keyword evidence="4" id="KW-1185">Reference proteome</keyword>
<organism evidence="3 4">
    <name type="scientific">Megamonas hypermegale</name>
    <dbReference type="NCBI Taxonomy" id="158847"/>
    <lineage>
        <taxon>Bacteria</taxon>
        <taxon>Bacillati</taxon>
        <taxon>Bacillota</taxon>
        <taxon>Negativicutes</taxon>
        <taxon>Selenomonadales</taxon>
        <taxon>Selenomonadaceae</taxon>
        <taxon>Megamonas</taxon>
    </lineage>
</organism>
<dbReference type="RefSeq" id="WP_027890091.1">
    <property type="nucleotide sequence ID" value="NZ_LT906446.1"/>
</dbReference>
<dbReference type="InterPro" id="IPR038729">
    <property type="entry name" value="Rad50/SbcC_AAA"/>
</dbReference>
<dbReference type="PANTHER" id="PTHR40396:SF1">
    <property type="entry name" value="ATPASE AAA-TYPE CORE DOMAIN-CONTAINING PROTEIN"/>
    <property type="match status" value="1"/>
</dbReference>
<protein>
    <submittedName>
        <fullName evidence="3">Predicted ATPase</fullName>
    </submittedName>
</protein>
<dbReference type="Proteomes" id="UP000215383">
    <property type="component" value="Chromosome 1"/>
</dbReference>
<feature type="domain" description="ATPase AAA-type core" evidence="1">
    <location>
        <begin position="311"/>
        <end position="380"/>
    </location>
</feature>
<dbReference type="InterPro" id="IPR027417">
    <property type="entry name" value="P-loop_NTPase"/>
</dbReference>
<dbReference type="Pfam" id="PF13304">
    <property type="entry name" value="AAA_21"/>
    <property type="match status" value="1"/>
</dbReference>
<dbReference type="eggNOG" id="COG1106">
    <property type="taxonomic scope" value="Bacteria"/>
</dbReference>
<reference evidence="3 4" key="1">
    <citation type="submission" date="2017-06" db="EMBL/GenBank/DDBJ databases">
        <authorList>
            <consortium name="Pathogen Informatics"/>
        </authorList>
    </citation>
    <scope>NUCLEOTIDE SEQUENCE [LARGE SCALE GENOMIC DNA]</scope>
    <source>
        <strain evidence="3 4">NCTC10570</strain>
    </source>
</reference>
<accession>A0A239TQI0</accession>
<dbReference type="InterPro" id="IPR003959">
    <property type="entry name" value="ATPase_AAA_core"/>
</dbReference>
<dbReference type="Gene3D" id="3.40.50.300">
    <property type="entry name" value="P-loop containing nucleotide triphosphate hydrolases"/>
    <property type="match status" value="1"/>
</dbReference>
<dbReference type="GO" id="GO:0006302">
    <property type="term" value="P:double-strand break repair"/>
    <property type="evidence" value="ECO:0007669"/>
    <property type="project" value="InterPro"/>
</dbReference>
<evidence type="ECO:0000259" key="1">
    <source>
        <dbReference type="Pfam" id="PF13304"/>
    </source>
</evidence>
<dbReference type="AlphaFoldDB" id="A0A239TQI0"/>
<dbReference type="PANTHER" id="PTHR40396">
    <property type="entry name" value="ATPASE-LIKE PROTEIN"/>
    <property type="match status" value="1"/>
</dbReference>